<evidence type="ECO:0000313" key="3">
    <source>
        <dbReference type="Proteomes" id="UP001595075"/>
    </source>
</evidence>
<evidence type="ECO:0000313" key="2">
    <source>
        <dbReference type="EMBL" id="KAL2068048.1"/>
    </source>
</evidence>
<feature type="domain" description="N-acetyltransferase" evidence="1">
    <location>
        <begin position="56"/>
        <end position="185"/>
    </location>
</feature>
<comment type="caution">
    <text evidence="2">The sequence shown here is derived from an EMBL/GenBank/DDBJ whole genome shotgun (WGS) entry which is preliminary data.</text>
</comment>
<organism evidence="2 3">
    <name type="scientific">Oculimacula yallundae</name>
    <dbReference type="NCBI Taxonomy" id="86028"/>
    <lineage>
        <taxon>Eukaryota</taxon>
        <taxon>Fungi</taxon>
        <taxon>Dikarya</taxon>
        <taxon>Ascomycota</taxon>
        <taxon>Pezizomycotina</taxon>
        <taxon>Leotiomycetes</taxon>
        <taxon>Helotiales</taxon>
        <taxon>Ploettnerulaceae</taxon>
        <taxon>Oculimacula</taxon>
    </lineage>
</organism>
<dbReference type="InterPro" id="IPR000182">
    <property type="entry name" value="GNAT_dom"/>
</dbReference>
<dbReference type="SUPFAM" id="SSF55729">
    <property type="entry name" value="Acyl-CoA N-acyltransferases (Nat)"/>
    <property type="match status" value="1"/>
</dbReference>
<keyword evidence="3" id="KW-1185">Reference proteome</keyword>
<evidence type="ECO:0000259" key="1">
    <source>
        <dbReference type="Pfam" id="PF13302"/>
    </source>
</evidence>
<dbReference type="EMBL" id="JAZHXI010000009">
    <property type="protein sequence ID" value="KAL2068048.1"/>
    <property type="molecule type" value="Genomic_DNA"/>
</dbReference>
<reference evidence="2 3" key="1">
    <citation type="journal article" date="2024" name="Commun. Biol.">
        <title>Comparative genomic analysis of thermophilic fungi reveals convergent evolutionary adaptations and gene losses.</title>
        <authorList>
            <person name="Steindorff A.S."/>
            <person name="Aguilar-Pontes M.V."/>
            <person name="Robinson A.J."/>
            <person name="Andreopoulos B."/>
            <person name="LaButti K."/>
            <person name="Kuo A."/>
            <person name="Mondo S."/>
            <person name="Riley R."/>
            <person name="Otillar R."/>
            <person name="Haridas S."/>
            <person name="Lipzen A."/>
            <person name="Grimwood J."/>
            <person name="Schmutz J."/>
            <person name="Clum A."/>
            <person name="Reid I.D."/>
            <person name="Moisan M.C."/>
            <person name="Butler G."/>
            <person name="Nguyen T.T.M."/>
            <person name="Dewar K."/>
            <person name="Conant G."/>
            <person name="Drula E."/>
            <person name="Henrissat B."/>
            <person name="Hansel C."/>
            <person name="Singer S."/>
            <person name="Hutchinson M.I."/>
            <person name="de Vries R.P."/>
            <person name="Natvig D.O."/>
            <person name="Powell A.J."/>
            <person name="Tsang A."/>
            <person name="Grigoriev I.V."/>
        </authorList>
    </citation>
    <scope>NUCLEOTIDE SEQUENCE [LARGE SCALE GENOMIC DNA]</scope>
    <source>
        <strain evidence="2 3">CBS 494.80</strain>
    </source>
</reference>
<protein>
    <recommendedName>
        <fullName evidence="1">N-acetyltransferase domain-containing protein</fullName>
    </recommendedName>
</protein>
<dbReference type="InterPro" id="IPR016181">
    <property type="entry name" value="Acyl_CoA_acyltransferase"/>
</dbReference>
<dbReference type="Proteomes" id="UP001595075">
    <property type="component" value="Unassembled WGS sequence"/>
</dbReference>
<gene>
    <name evidence="2" type="ORF">VTL71DRAFT_16146</name>
</gene>
<accession>A0ABR4CFY6</accession>
<name>A0ABR4CFY6_9HELO</name>
<sequence>MASNGPDPRFFTHTWSITLPTHPHLRFVRLTPSNHAAWLDVESHPDNNIPPGYPGQDILWSATRREESTKRFLKNWGGFQEKRNGIYVVVVDVGIGVDGRDGDESGNGTGRVIGQGQVEEVKPQECNIGMELVTAARGKGVGRALFEVLIRLSNEIEGEREGIRVSAGTMKSNGPMRKLARKMGLVEREEVVEVPGRGVVAEVCWDIERESWRGLEWRVEFGELDL</sequence>
<dbReference type="Gene3D" id="3.40.630.30">
    <property type="match status" value="1"/>
</dbReference>
<dbReference type="Pfam" id="PF13302">
    <property type="entry name" value="Acetyltransf_3"/>
    <property type="match status" value="1"/>
</dbReference>
<proteinExistence type="predicted"/>